<gene>
    <name evidence="4" type="ORF">B0A48_07383</name>
</gene>
<keyword evidence="1" id="KW-0285">Flavoprotein</keyword>
<protein>
    <submittedName>
        <fullName evidence="4">Uncharacterized protein</fullName>
    </submittedName>
</protein>
<evidence type="ECO:0000313" key="4">
    <source>
        <dbReference type="EMBL" id="OQO07686.1"/>
    </source>
</evidence>
<dbReference type="InterPro" id="IPR013785">
    <property type="entry name" value="Aldolase_TIM"/>
</dbReference>
<dbReference type="GO" id="GO:0018580">
    <property type="term" value="F:nitronate monooxygenase activity"/>
    <property type="evidence" value="ECO:0007669"/>
    <property type="project" value="InterPro"/>
</dbReference>
<proteinExistence type="predicted"/>
<keyword evidence="3" id="KW-0560">Oxidoreductase</keyword>
<keyword evidence="5" id="KW-1185">Reference proteome</keyword>
<dbReference type="STRING" id="1507870.A0A1V8T8D9"/>
<dbReference type="InterPro" id="IPR004136">
    <property type="entry name" value="NMO"/>
</dbReference>
<reference evidence="5" key="1">
    <citation type="submission" date="2017-03" db="EMBL/GenBank/DDBJ databases">
        <title>Genomes of endolithic fungi from Antarctica.</title>
        <authorList>
            <person name="Coleine C."/>
            <person name="Masonjones S."/>
            <person name="Stajich J.E."/>
        </authorList>
    </citation>
    <scope>NUCLEOTIDE SEQUENCE [LARGE SCALE GENOMIC DNA]</scope>
    <source>
        <strain evidence="5">CCFEE 5527</strain>
    </source>
</reference>
<comment type="caution">
    <text evidence="4">The sequence shown here is derived from an EMBL/GenBank/DDBJ whole genome shotgun (WGS) entry which is preliminary data.</text>
</comment>
<evidence type="ECO:0000313" key="5">
    <source>
        <dbReference type="Proteomes" id="UP000192596"/>
    </source>
</evidence>
<dbReference type="EMBL" id="NAJO01000014">
    <property type="protein sequence ID" value="OQO07686.1"/>
    <property type="molecule type" value="Genomic_DNA"/>
</dbReference>
<keyword evidence="2" id="KW-0288">FMN</keyword>
<evidence type="ECO:0000256" key="3">
    <source>
        <dbReference type="ARBA" id="ARBA00023002"/>
    </source>
</evidence>
<dbReference type="AlphaFoldDB" id="A0A1V8T8D9"/>
<dbReference type="OrthoDB" id="2349068at2759"/>
<dbReference type="Pfam" id="PF03060">
    <property type="entry name" value="NMO"/>
    <property type="match status" value="1"/>
</dbReference>
<dbReference type="Proteomes" id="UP000192596">
    <property type="component" value="Unassembled WGS sequence"/>
</dbReference>
<dbReference type="SUPFAM" id="SSF51412">
    <property type="entry name" value="Inosine monophosphate dehydrogenase (IMPDH)"/>
    <property type="match status" value="1"/>
</dbReference>
<organism evidence="4 5">
    <name type="scientific">Cryoendolithus antarcticus</name>
    <dbReference type="NCBI Taxonomy" id="1507870"/>
    <lineage>
        <taxon>Eukaryota</taxon>
        <taxon>Fungi</taxon>
        <taxon>Dikarya</taxon>
        <taxon>Ascomycota</taxon>
        <taxon>Pezizomycotina</taxon>
        <taxon>Dothideomycetes</taxon>
        <taxon>Dothideomycetidae</taxon>
        <taxon>Cladosporiales</taxon>
        <taxon>Cladosporiaceae</taxon>
        <taxon>Cryoendolithus</taxon>
    </lineage>
</organism>
<name>A0A1V8T8D9_9PEZI</name>
<dbReference type="CDD" id="cd04730">
    <property type="entry name" value="NPD_like"/>
    <property type="match status" value="1"/>
</dbReference>
<evidence type="ECO:0000256" key="1">
    <source>
        <dbReference type="ARBA" id="ARBA00022630"/>
    </source>
</evidence>
<dbReference type="InParanoid" id="A0A1V8T8D9"/>
<evidence type="ECO:0000256" key="2">
    <source>
        <dbReference type="ARBA" id="ARBA00022643"/>
    </source>
</evidence>
<accession>A0A1V8T8D9</accession>
<dbReference type="Gene3D" id="3.20.20.70">
    <property type="entry name" value="Aldolase class I"/>
    <property type="match status" value="1"/>
</dbReference>
<dbReference type="PANTHER" id="PTHR32332:SF34">
    <property type="entry name" value="2-NITROPROPANE DIOXYGENASE FAMILY, PUTATIVE-RELATED"/>
    <property type="match status" value="1"/>
</dbReference>
<sequence>MSTIARDYPWTSQPLIAVAPMRLICLSKLASEVSNAGGLGFIGIGSDASTLEAELSQAKSQLSVKSSDDTLPIGVGFLLWAGEPLLQASLPLLAKFKPAAVWLFAPSQSDQLAHWTTEIRKSTSSRSKIWIQIGTVAAALDTVASCQPDVLVVQGSDAGGHGLEECAGLISLLPEVDDAVTALCQSKSLPKPTFIAAGGLSDGRGVAASMLLGASGAVLGTRYLACPEANLTKGYQNAVLAASDGGVNTARGKLYDRLRGTKDWPAEYGGRGILNKTWHDAKGGLSEEENQRLYDEALQRGDEGWGDAGRLTTYAGAGVGLVKRIQPAGEITREVREEARKVLKMERL</sequence>
<dbReference type="PANTHER" id="PTHR32332">
    <property type="entry name" value="2-NITROPROPANE DIOXYGENASE"/>
    <property type="match status" value="1"/>
</dbReference>